<protein>
    <submittedName>
        <fullName evidence="2">Crp/Fnr family transcriptional regulator</fullName>
    </submittedName>
</protein>
<reference evidence="2" key="1">
    <citation type="submission" date="2022-08" db="EMBL/GenBank/DDBJ databases">
        <authorList>
            <person name="Li F."/>
        </authorList>
    </citation>
    <scope>NUCLEOTIDE SEQUENCE</scope>
    <source>
        <strain evidence="2">MQZ15Z-1</strain>
    </source>
</reference>
<evidence type="ECO:0000313" key="2">
    <source>
        <dbReference type="EMBL" id="MCS0497197.1"/>
    </source>
</evidence>
<name>A0A9X2T3J4_9HYPH</name>
<dbReference type="InterPro" id="IPR014710">
    <property type="entry name" value="RmlC-like_jellyroll"/>
</dbReference>
<evidence type="ECO:0000259" key="1">
    <source>
        <dbReference type="Pfam" id="PF00027"/>
    </source>
</evidence>
<evidence type="ECO:0000313" key="3">
    <source>
        <dbReference type="Proteomes" id="UP001151088"/>
    </source>
</evidence>
<comment type="caution">
    <text evidence="2">The sequence shown here is derived from an EMBL/GenBank/DDBJ whole genome shotgun (WGS) entry which is preliminary data.</text>
</comment>
<keyword evidence="3" id="KW-1185">Reference proteome</keyword>
<dbReference type="Pfam" id="PF00027">
    <property type="entry name" value="cNMP_binding"/>
    <property type="match status" value="1"/>
</dbReference>
<dbReference type="RefSeq" id="WP_258734350.1">
    <property type="nucleotide sequence ID" value="NZ_JANTHZ010000010.1"/>
</dbReference>
<accession>A0A9X2T3J4</accession>
<proteinExistence type="predicted"/>
<dbReference type="InterPro" id="IPR000595">
    <property type="entry name" value="cNMP-bd_dom"/>
</dbReference>
<dbReference type="Proteomes" id="UP001151088">
    <property type="component" value="Unassembled WGS sequence"/>
</dbReference>
<sequence length="200" mass="22922">MSSLSNYILQRADLPPREIEWFEAQAERRLLAKGEVFCRVGQSDHELGFLESGILQVFTPGSDGRNIVLDFIFRGGMALALDAAVKGVPSEVGMQAVIPCAMWVWPYRLRQEAAARHPEWNTLALRMTEETFSRKQQRYLALRQRTARERFADMDKELPADWRLIPQHLLAAYLDITPQYFSRLKHEAERLAPPPTAPSE</sequence>
<dbReference type="EMBL" id="JANTHZ010000010">
    <property type="protein sequence ID" value="MCS0497197.1"/>
    <property type="molecule type" value="Genomic_DNA"/>
</dbReference>
<dbReference type="AlphaFoldDB" id="A0A9X2T3J4"/>
<gene>
    <name evidence="2" type="ORF">NVS89_19090</name>
</gene>
<feature type="domain" description="Cyclic nucleotide-binding" evidence="1">
    <location>
        <begin position="29"/>
        <end position="108"/>
    </location>
</feature>
<dbReference type="Gene3D" id="2.60.120.10">
    <property type="entry name" value="Jelly Rolls"/>
    <property type="match status" value="1"/>
</dbReference>
<dbReference type="InterPro" id="IPR018490">
    <property type="entry name" value="cNMP-bd_dom_sf"/>
</dbReference>
<dbReference type="CDD" id="cd00038">
    <property type="entry name" value="CAP_ED"/>
    <property type="match status" value="1"/>
</dbReference>
<dbReference type="SUPFAM" id="SSF51206">
    <property type="entry name" value="cAMP-binding domain-like"/>
    <property type="match status" value="1"/>
</dbReference>
<organism evidence="2 3">
    <name type="scientific">Ancylobacter mangrovi</name>
    <dbReference type="NCBI Taxonomy" id="2972472"/>
    <lineage>
        <taxon>Bacteria</taxon>
        <taxon>Pseudomonadati</taxon>
        <taxon>Pseudomonadota</taxon>
        <taxon>Alphaproteobacteria</taxon>
        <taxon>Hyphomicrobiales</taxon>
        <taxon>Xanthobacteraceae</taxon>
        <taxon>Ancylobacter</taxon>
    </lineage>
</organism>